<feature type="transmembrane region" description="Helical" evidence="1">
    <location>
        <begin position="54"/>
        <end position="70"/>
    </location>
</feature>
<name>A0A0F9FPR5_9ZZZZ</name>
<organism evidence="2">
    <name type="scientific">marine sediment metagenome</name>
    <dbReference type="NCBI Taxonomy" id="412755"/>
    <lineage>
        <taxon>unclassified sequences</taxon>
        <taxon>metagenomes</taxon>
        <taxon>ecological metagenomes</taxon>
    </lineage>
</organism>
<gene>
    <name evidence="2" type="ORF">LCGC14_1924020</name>
</gene>
<evidence type="ECO:0000256" key="1">
    <source>
        <dbReference type="SAM" id="Phobius"/>
    </source>
</evidence>
<reference evidence="2" key="1">
    <citation type="journal article" date="2015" name="Nature">
        <title>Complex archaea that bridge the gap between prokaryotes and eukaryotes.</title>
        <authorList>
            <person name="Spang A."/>
            <person name="Saw J.H."/>
            <person name="Jorgensen S.L."/>
            <person name="Zaremba-Niedzwiedzka K."/>
            <person name="Martijn J."/>
            <person name="Lind A.E."/>
            <person name="van Eijk R."/>
            <person name="Schleper C."/>
            <person name="Guy L."/>
            <person name="Ettema T.J."/>
        </authorList>
    </citation>
    <scope>NUCLEOTIDE SEQUENCE</scope>
</reference>
<keyword evidence="1" id="KW-0472">Membrane</keyword>
<accession>A0A0F9FPR5</accession>
<keyword evidence="1" id="KW-0812">Transmembrane</keyword>
<sequence>MSRIYPADLTLDGKSIGRVYVEDMATLDAMENRANSLAAALHETRARISRLRRWTWAGWALALLLAAALAREEAES</sequence>
<protein>
    <submittedName>
        <fullName evidence="2">Uncharacterized protein</fullName>
    </submittedName>
</protein>
<comment type="caution">
    <text evidence="2">The sequence shown here is derived from an EMBL/GenBank/DDBJ whole genome shotgun (WGS) entry which is preliminary data.</text>
</comment>
<keyword evidence="1" id="KW-1133">Transmembrane helix</keyword>
<evidence type="ECO:0000313" key="2">
    <source>
        <dbReference type="EMBL" id="KKL88504.1"/>
    </source>
</evidence>
<dbReference type="EMBL" id="LAZR01020548">
    <property type="protein sequence ID" value="KKL88504.1"/>
    <property type="molecule type" value="Genomic_DNA"/>
</dbReference>
<proteinExistence type="predicted"/>
<dbReference type="AlphaFoldDB" id="A0A0F9FPR5"/>